<dbReference type="EMBL" id="KN831768">
    <property type="protein sequence ID" value="KIM49911.1"/>
    <property type="molecule type" value="Genomic_DNA"/>
</dbReference>
<sequence length="52" mass="6034">MIRCAKSEFIFPVSSSSIFLLKEWIVRIAFQSSGRKTSSFYVEDEDLRARNS</sequence>
<evidence type="ECO:0000313" key="2">
    <source>
        <dbReference type="Proteomes" id="UP000053424"/>
    </source>
</evidence>
<gene>
    <name evidence="1" type="ORF">M413DRAFT_439034</name>
</gene>
<reference evidence="2" key="2">
    <citation type="submission" date="2015-01" db="EMBL/GenBank/DDBJ databases">
        <title>Evolutionary Origins and Diversification of the Mycorrhizal Mutualists.</title>
        <authorList>
            <consortium name="DOE Joint Genome Institute"/>
            <consortium name="Mycorrhizal Genomics Consortium"/>
            <person name="Kohler A."/>
            <person name="Kuo A."/>
            <person name="Nagy L.G."/>
            <person name="Floudas D."/>
            <person name="Copeland A."/>
            <person name="Barry K.W."/>
            <person name="Cichocki N."/>
            <person name="Veneault-Fourrey C."/>
            <person name="LaButti K."/>
            <person name="Lindquist E.A."/>
            <person name="Lipzen A."/>
            <person name="Lundell T."/>
            <person name="Morin E."/>
            <person name="Murat C."/>
            <person name="Riley R."/>
            <person name="Ohm R."/>
            <person name="Sun H."/>
            <person name="Tunlid A."/>
            <person name="Henrissat B."/>
            <person name="Grigoriev I.V."/>
            <person name="Hibbett D.S."/>
            <person name="Martin F."/>
        </authorList>
    </citation>
    <scope>NUCLEOTIDE SEQUENCE [LARGE SCALE GENOMIC DNA]</scope>
    <source>
        <strain evidence="2">h7</strain>
    </source>
</reference>
<dbReference type="HOGENOM" id="CLU_3087455_0_0_1"/>
<organism evidence="1 2">
    <name type="scientific">Hebeloma cylindrosporum</name>
    <dbReference type="NCBI Taxonomy" id="76867"/>
    <lineage>
        <taxon>Eukaryota</taxon>
        <taxon>Fungi</taxon>
        <taxon>Dikarya</taxon>
        <taxon>Basidiomycota</taxon>
        <taxon>Agaricomycotina</taxon>
        <taxon>Agaricomycetes</taxon>
        <taxon>Agaricomycetidae</taxon>
        <taxon>Agaricales</taxon>
        <taxon>Agaricineae</taxon>
        <taxon>Hymenogastraceae</taxon>
        <taxon>Hebeloma</taxon>
    </lineage>
</organism>
<protein>
    <submittedName>
        <fullName evidence="1">Uncharacterized protein</fullName>
    </submittedName>
</protein>
<evidence type="ECO:0000313" key="1">
    <source>
        <dbReference type="EMBL" id="KIM49911.1"/>
    </source>
</evidence>
<dbReference type="AlphaFoldDB" id="A0A0C3D198"/>
<dbReference type="Proteomes" id="UP000053424">
    <property type="component" value="Unassembled WGS sequence"/>
</dbReference>
<keyword evidence="2" id="KW-1185">Reference proteome</keyword>
<name>A0A0C3D198_HEBCY</name>
<proteinExistence type="predicted"/>
<accession>A0A0C3D198</accession>
<reference evidence="1 2" key="1">
    <citation type="submission" date="2014-04" db="EMBL/GenBank/DDBJ databases">
        <authorList>
            <consortium name="DOE Joint Genome Institute"/>
            <person name="Kuo A."/>
            <person name="Gay G."/>
            <person name="Dore J."/>
            <person name="Kohler A."/>
            <person name="Nagy L.G."/>
            <person name="Floudas D."/>
            <person name="Copeland A."/>
            <person name="Barry K.W."/>
            <person name="Cichocki N."/>
            <person name="Veneault-Fourrey C."/>
            <person name="LaButti K."/>
            <person name="Lindquist E.A."/>
            <person name="Lipzen A."/>
            <person name="Lundell T."/>
            <person name="Morin E."/>
            <person name="Murat C."/>
            <person name="Sun H."/>
            <person name="Tunlid A."/>
            <person name="Henrissat B."/>
            <person name="Grigoriev I.V."/>
            <person name="Hibbett D.S."/>
            <person name="Martin F."/>
            <person name="Nordberg H.P."/>
            <person name="Cantor M.N."/>
            <person name="Hua S.X."/>
        </authorList>
    </citation>
    <scope>NUCLEOTIDE SEQUENCE [LARGE SCALE GENOMIC DNA]</scope>
    <source>
        <strain evidence="2">h7</strain>
    </source>
</reference>